<reference evidence="2 3" key="1">
    <citation type="submission" date="2019-02" db="EMBL/GenBank/DDBJ databases">
        <title>Deep-cultivation of Planctomycetes and their phenomic and genomic characterization uncovers novel biology.</title>
        <authorList>
            <person name="Wiegand S."/>
            <person name="Jogler M."/>
            <person name="Boedeker C."/>
            <person name="Pinto D."/>
            <person name="Vollmers J."/>
            <person name="Rivas-Marin E."/>
            <person name="Kohn T."/>
            <person name="Peeters S.H."/>
            <person name="Heuer A."/>
            <person name="Rast P."/>
            <person name="Oberbeckmann S."/>
            <person name="Bunk B."/>
            <person name="Jeske O."/>
            <person name="Meyerdierks A."/>
            <person name="Storesund J.E."/>
            <person name="Kallscheuer N."/>
            <person name="Luecker S."/>
            <person name="Lage O.M."/>
            <person name="Pohl T."/>
            <person name="Merkel B.J."/>
            <person name="Hornburger P."/>
            <person name="Mueller R.-W."/>
            <person name="Bruemmer F."/>
            <person name="Labrenz M."/>
            <person name="Spormann A.M."/>
            <person name="Op Den Camp H."/>
            <person name="Overmann J."/>
            <person name="Amann R."/>
            <person name="Jetten M.S.M."/>
            <person name="Mascher T."/>
            <person name="Medema M.H."/>
            <person name="Devos D.P."/>
            <person name="Kaster A.-K."/>
            <person name="Ovreas L."/>
            <person name="Rohde M."/>
            <person name="Galperin M.Y."/>
            <person name="Jogler C."/>
        </authorList>
    </citation>
    <scope>NUCLEOTIDE SEQUENCE [LARGE SCALE GENOMIC DNA]</scope>
    <source>
        <strain evidence="2 3">Pla52n</strain>
    </source>
</reference>
<organism evidence="2 3">
    <name type="scientific">Stieleria varia</name>
    <dbReference type="NCBI Taxonomy" id="2528005"/>
    <lineage>
        <taxon>Bacteria</taxon>
        <taxon>Pseudomonadati</taxon>
        <taxon>Planctomycetota</taxon>
        <taxon>Planctomycetia</taxon>
        <taxon>Pirellulales</taxon>
        <taxon>Pirellulaceae</taxon>
        <taxon>Stieleria</taxon>
    </lineage>
</organism>
<dbReference type="RefSeq" id="WP_146520030.1">
    <property type="nucleotide sequence ID" value="NZ_CP151726.1"/>
</dbReference>
<accession>A0A5C6AXB5</accession>
<keyword evidence="1" id="KW-0472">Membrane</keyword>
<evidence type="ECO:0000256" key="1">
    <source>
        <dbReference type="SAM" id="Phobius"/>
    </source>
</evidence>
<sequence length="166" mass="18330">MLSLRFALIAVAYTALSVAAMNLQTRPWVSGLSLATTLYILYGFAAAILGPVIGRPFWIGFTAFAFGWFYLHHGHPGREFYSAPATATEYLAGPDDVYFDRSSYEDPNYDGYSGATYPERRRTANRKRLRYIANCIASVTFGVAGGMLGVSLDRRRRLGHALQEGG</sequence>
<gene>
    <name evidence="2" type="ORF">Pla52n_26870</name>
</gene>
<protein>
    <submittedName>
        <fullName evidence="2">Uncharacterized protein</fullName>
    </submittedName>
</protein>
<evidence type="ECO:0000313" key="3">
    <source>
        <dbReference type="Proteomes" id="UP000320176"/>
    </source>
</evidence>
<dbReference type="Proteomes" id="UP000320176">
    <property type="component" value="Unassembled WGS sequence"/>
</dbReference>
<proteinExistence type="predicted"/>
<keyword evidence="1" id="KW-1133">Transmembrane helix</keyword>
<name>A0A5C6AXB5_9BACT</name>
<keyword evidence="3" id="KW-1185">Reference proteome</keyword>
<feature type="transmembrane region" description="Helical" evidence="1">
    <location>
        <begin position="131"/>
        <end position="152"/>
    </location>
</feature>
<dbReference type="EMBL" id="SJPN01000003">
    <property type="protein sequence ID" value="TWU04645.1"/>
    <property type="molecule type" value="Genomic_DNA"/>
</dbReference>
<comment type="caution">
    <text evidence="2">The sequence shown here is derived from an EMBL/GenBank/DDBJ whole genome shotgun (WGS) entry which is preliminary data.</text>
</comment>
<feature type="transmembrane region" description="Helical" evidence="1">
    <location>
        <begin position="44"/>
        <end position="71"/>
    </location>
</feature>
<dbReference type="AlphaFoldDB" id="A0A5C6AXB5"/>
<keyword evidence="1" id="KW-0812">Transmembrane</keyword>
<evidence type="ECO:0000313" key="2">
    <source>
        <dbReference type="EMBL" id="TWU04645.1"/>
    </source>
</evidence>